<organism evidence="3 4">
    <name type="scientific">Naematelia encephala</name>
    <dbReference type="NCBI Taxonomy" id="71784"/>
    <lineage>
        <taxon>Eukaryota</taxon>
        <taxon>Fungi</taxon>
        <taxon>Dikarya</taxon>
        <taxon>Basidiomycota</taxon>
        <taxon>Agaricomycotina</taxon>
        <taxon>Tremellomycetes</taxon>
        <taxon>Tremellales</taxon>
        <taxon>Naemateliaceae</taxon>
        <taxon>Naematelia</taxon>
    </lineage>
</organism>
<keyword evidence="2" id="KW-1133">Transmembrane helix</keyword>
<evidence type="ECO:0000256" key="2">
    <source>
        <dbReference type="SAM" id="Phobius"/>
    </source>
</evidence>
<keyword evidence="2" id="KW-0472">Membrane</keyword>
<feature type="region of interest" description="Disordered" evidence="1">
    <location>
        <begin position="1"/>
        <end position="28"/>
    </location>
</feature>
<evidence type="ECO:0008006" key="5">
    <source>
        <dbReference type="Google" id="ProtNLM"/>
    </source>
</evidence>
<evidence type="ECO:0000313" key="4">
    <source>
        <dbReference type="Proteomes" id="UP000193986"/>
    </source>
</evidence>
<dbReference type="EMBL" id="MCFC01000001">
    <property type="protein sequence ID" value="ORY35900.1"/>
    <property type="molecule type" value="Genomic_DNA"/>
</dbReference>
<proteinExistence type="predicted"/>
<protein>
    <recommendedName>
        <fullName evidence="5">Glycosyl transferase family 1 domain-containing protein</fullName>
    </recommendedName>
</protein>
<accession>A0A1Y2BMH8</accession>
<dbReference type="OrthoDB" id="549336at2759"/>
<comment type="caution">
    <text evidence="3">The sequence shown here is derived from an EMBL/GenBank/DDBJ whole genome shotgun (WGS) entry which is preliminary data.</text>
</comment>
<dbReference type="InParanoid" id="A0A1Y2BMH8"/>
<feature type="transmembrane region" description="Helical" evidence="2">
    <location>
        <begin position="38"/>
        <end position="54"/>
    </location>
</feature>
<sequence>MPLSSSTVAYSSKDRSPDRNPLPAMSPSPSILKRRRPLLFLALAAAGVFAYFSFHPLGSRYTNVAATLPNVRKDAVIVFESAIHDEVNGALGNSLVLAGFDPLFICSFRYDFEMILGNLTYPLVPRIQSPYRMPKEVSVESRIDRGEVDVLVLTTCSQALPKLLSHLEPTNTKVVCVVHHSGQPAYRDLKPLIVGLAKQRRIGLLVLGEHVRQRLHSERLQWAEREAEDAWLDMPIEVLVPTFDYPAKPTTPSPAIFPSRVVIQGNIEPGRRKYDAVLRHLTEAMTANPSNWGWKYDSALEKFVQDSSGSPFTLHLLGRRNEQHPVEIKKEIEDVVHIHPDLSYPQFYEFLNGVDLIVPAFGQNGPYEDTASSSIAAAVIVRVPALVTERHLNSYTYLAPPAIVTHSVVESEIAAIERLRTSGDQWQLRRASAKDWRRYQGRLDSENVETWGRVLRTIT</sequence>
<reference evidence="3 4" key="1">
    <citation type="submission" date="2016-07" db="EMBL/GenBank/DDBJ databases">
        <title>Pervasive Adenine N6-methylation of Active Genes in Fungi.</title>
        <authorList>
            <consortium name="DOE Joint Genome Institute"/>
            <person name="Mondo S.J."/>
            <person name="Dannebaum R.O."/>
            <person name="Kuo R.C."/>
            <person name="Labutti K."/>
            <person name="Haridas S."/>
            <person name="Kuo A."/>
            <person name="Salamov A."/>
            <person name="Ahrendt S.R."/>
            <person name="Lipzen A."/>
            <person name="Sullivan W."/>
            <person name="Andreopoulos W.B."/>
            <person name="Clum A."/>
            <person name="Lindquist E."/>
            <person name="Daum C."/>
            <person name="Ramamoorthy G.K."/>
            <person name="Gryganskyi A."/>
            <person name="Culley D."/>
            <person name="Magnuson J.K."/>
            <person name="James T.Y."/>
            <person name="O'Malley M.A."/>
            <person name="Stajich J.E."/>
            <person name="Spatafora J.W."/>
            <person name="Visel A."/>
            <person name="Grigoriev I.V."/>
        </authorList>
    </citation>
    <scope>NUCLEOTIDE SEQUENCE [LARGE SCALE GENOMIC DNA]</scope>
    <source>
        <strain evidence="3 4">68-887.2</strain>
    </source>
</reference>
<keyword evidence="4" id="KW-1185">Reference proteome</keyword>
<feature type="compositionally biased region" description="Polar residues" evidence="1">
    <location>
        <begin position="1"/>
        <end position="10"/>
    </location>
</feature>
<dbReference type="AlphaFoldDB" id="A0A1Y2BMH8"/>
<dbReference type="Proteomes" id="UP000193986">
    <property type="component" value="Unassembled WGS sequence"/>
</dbReference>
<evidence type="ECO:0000313" key="3">
    <source>
        <dbReference type="EMBL" id="ORY35900.1"/>
    </source>
</evidence>
<keyword evidence="2" id="KW-0812">Transmembrane</keyword>
<gene>
    <name evidence="3" type="ORF">BCR39DRAFT_512928</name>
</gene>
<name>A0A1Y2BMH8_9TREE</name>
<evidence type="ECO:0000256" key="1">
    <source>
        <dbReference type="SAM" id="MobiDB-lite"/>
    </source>
</evidence>